<dbReference type="InterPro" id="IPR039315">
    <property type="entry name" value="CheW"/>
</dbReference>
<name>A0ABU7TEP2_9HYPH</name>
<dbReference type="Gene3D" id="2.40.50.180">
    <property type="entry name" value="CheA-289, Domain 4"/>
    <property type="match status" value="1"/>
</dbReference>
<dbReference type="SMART" id="SM00260">
    <property type="entry name" value="CheW"/>
    <property type="match status" value="1"/>
</dbReference>
<dbReference type="InterPro" id="IPR036061">
    <property type="entry name" value="CheW-like_dom_sf"/>
</dbReference>
<dbReference type="EMBL" id="MLBY01000005">
    <property type="protein sequence ID" value="MEE7458878.1"/>
    <property type="molecule type" value="Genomic_DNA"/>
</dbReference>
<dbReference type="Gene3D" id="2.30.30.40">
    <property type="entry name" value="SH3 Domains"/>
    <property type="match status" value="1"/>
</dbReference>
<accession>A0ABU7TEP2</accession>
<evidence type="ECO:0000259" key="1">
    <source>
        <dbReference type="PROSITE" id="PS50851"/>
    </source>
</evidence>
<dbReference type="PANTHER" id="PTHR22617:SF23">
    <property type="entry name" value="CHEMOTAXIS PROTEIN CHEW"/>
    <property type="match status" value="1"/>
</dbReference>
<evidence type="ECO:0000313" key="3">
    <source>
        <dbReference type="Proteomes" id="UP001349262"/>
    </source>
</evidence>
<keyword evidence="3" id="KW-1185">Reference proteome</keyword>
<dbReference type="InterPro" id="IPR002545">
    <property type="entry name" value="CheW-lke_dom"/>
</dbReference>
<evidence type="ECO:0000313" key="2">
    <source>
        <dbReference type="EMBL" id="MEE7458878.1"/>
    </source>
</evidence>
<reference evidence="2 3" key="1">
    <citation type="journal article" date="2012" name="Genet. Mol. Biol.">
        <title>Analysis of 16S rRNA and mxaF genes revealing insights into Methylobacterium niche-specific plant association.</title>
        <authorList>
            <person name="Dourado M.N."/>
            <person name="Andreote F.D."/>
            <person name="Dini-Andreote F."/>
            <person name="Conti R."/>
            <person name="Araujo J.M."/>
            <person name="Araujo W.L."/>
        </authorList>
    </citation>
    <scope>NUCLEOTIDE SEQUENCE [LARGE SCALE GENOMIC DNA]</scope>
    <source>
        <strain evidence="2 3">SR1.6/4</strain>
    </source>
</reference>
<protein>
    <submittedName>
        <fullName evidence="2">Chemotaxis protein CheW</fullName>
    </submittedName>
</protein>
<proteinExistence type="predicted"/>
<gene>
    <name evidence="2" type="ORF">MRSR164_19465</name>
</gene>
<comment type="caution">
    <text evidence="2">The sequence shown here is derived from an EMBL/GenBank/DDBJ whole genome shotgun (WGS) entry which is preliminary data.</text>
</comment>
<sequence>MKIGLTAAADPQARTAALLDARAAALAARSAEQEQAKATADYLVCACGAERYGVPLTAVAGVGPEPACTELPGAPPVLRGITALSGAIVSVLDLAACLGLDGTSERGEARGHLLRLRAQEPPAALVVDRVLGIARIDAAIGQRSTDPESLGRGPLLGYAPPGSDRTGEIVEGFSLIDLPALLARTLA</sequence>
<dbReference type="SUPFAM" id="SSF50341">
    <property type="entry name" value="CheW-like"/>
    <property type="match status" value="1"/>
</dbReference>
<organism evidence="2 3">
    <name type="scientific">Methylobacterium radiotolerans</name>
    <dbReference type="NCBI Taxonomy" id="31998"/>
    <lineage>
        <taxon>Bacteria</taxon>
        <taxon>Pseudomonadati</taxon>
        <taxon>Pseudomonadota</taxon>
        <taxon>Alphaproteobacteria</taxon>
        <taxon>Hyphomicrobiales</taxon>
        <taxon>Methylobacteriaceae</taxon>
        <taxon>Methylobacterium</taxon>
    </lineage>
</organism>
<dbReference type="PROSITE" id="PS50851">
    <property type="entry name" value="CHEW"/>
    <property type="match status" value="1"/>
</dbReference>
<dbReference type="PANTHER" id="PTHR22617">
    <property type="entry name" value="CHEMOTAXIS SENSOR HISTIDINE KINASE-RELATED"/>
    <property type="match status" value="1"/>
</dbReference>
<feature type="domain" description="CheW-like" evidence="1">
    <location>
        <begin position="39"/>
        <end position="181"/>
    </location>
</feature>
<dbReference type="Pfam" id="PF01584">
    <property type="entry name" value="CheW"/>
    <property type="match status" value="1"/>
</dbReference>
<dbReference type="Proteomes" id="UP001349262">
    <property type="component" value="Unassembled WGS sequence"/>
</dbReference>